<feature type="domain" description="ABC transporter" evidence="7">
    <location>
        <begin position="14"/>
        <end position="244"/>
    </location>
</feature>
<keyword evidence="4" id="KW-0547">Nucleotide-binding</keyword>
<gene>
    <name evidence="8" type="ORF">GCM10023165_11160</name>
</gene>
<evidence type="ECO:0000256" key="6">
    <source>
        <dbReference type="ARBA" id="ARBA00022970"/>
    </source>
</evidence>
<evidence type="ECO:0000256" key="4">
    <source>
        <dbReference type="ARBA" id="ARBA00022741"/>
    </source>
</evidence>
<keyword evidence="9" id="KW-1185">Reference proteome</keyword>
<name>A0ABP8H6Q1_9BURK</name>
<evidence type="ECO:0000313" key="8">
    <source>
        <dbReference type="EMBL" id="GAA4334968.1"/>
    </source>
</evidence>
<proteinExistence type="inferred from homology"/>
<dbReference type="Proteomes" id="UP001500975">
    <property type="component" value="Unassembled WGS sequence"/>
</dbReference>
<evidence type="ECO:0000259" key="7">
    <source>
        <dbReference type="PROSITE" id="PS50893"/>
    </source>
</evidence>
<comment type="similarity">
    <text evidence="1">Belongs to the ABC transporter superfamily.</text>
</comment>
<dbReference type="SUPFAM" id="SSF52540">
    <property type="entry name" value="P-loop containing nucleoside triphosphate hydrolases"/>
    <property type="match status" value="1"/>
</dbReference>
<keyword evidence="3" id="KW-0472">Membrane</keyword>
<protein>
    <submittedName>
        <fullName evidence="8">ABC transporter ATP-binding protein</fullName>
    </submittedName>
</protein>
<comment type="caution">
    <text evidence="8">The sequence shown here is derived from an EMBL/GenBank/DDBJ whole genome shotgun (WGS) entry which is preliminary data.</text>
</comment>
<dbReference type="PANTHER" id="PTHR43820:SF4">
    <property type="entry name" value="HIGH-AFFINITY BRANCHED-CHAIN AMINO ACID TRANSPORT ATP-BINDING PROTEIN LIVF"/>
    <property type="match status" value="1"/>
</dbReference>
<evidence type="ECO:0000313" key="9">
    <source>
        <dbReference type="Proteomes" id="UP001500975"/>
    </source>
</evidence>
<reference evidence="9" key="1">
    <citation type="journal article" date="2019" name="Int. J. Syst. Evol. Microbiol.">
        <title>The Global Catalogue of Microorganisms (GCM) 10K type strain sequencing project: providing services to taxonomists for standard genome sequencing and annotation.</title>
        <authorList>
            <consortium name="The Broad Institute Genomics Platform"/>
            <consortium name="The Broad Institute Genome Sequencing Center for Infectious Disease"/>
            <person name="Wu L."/>
            <person name="Ma J."/>
        </authorList>
    </citation>
    <scope>NUCLEOTIDE SEQUENCE [LARGE SCALE GENOMIC DNA]</scope>
    <source>
        <strain evidence="9">JCM 17804</strain>
    </source>
</reference>
<sequence length="252" mass="26593">MSQPESTSTGRRGLAVDGVSARYGNLTACRPVSLRVEPGELVALIGPNGAGKTSLIGALNGTVAGTGEITLDGRRIDGLAAWRRVGIGLTTVPDNRGLFPSLTVADNLRLGALLSDRAKREKALDDAIALFPFLRTRWGDAAGALSGGQQQMLAIAKCMACSPRVLLLDEPTQGLAPIVVDELAEVLRNLRARGLPILLVEQSQYLVEAVADRFAVLVGGQIVHSGPRAALADREYIAGLYLQRKQAAVLSH</sequence>
<dbReference type="SMART" id="SM00382">
    <property type="entry name" value="AAA"/>
    <property type="match status" value="1"/>
</dbReference>
<dbReference type="PANTHER" id="PTHR43820">
    <property type="entry name" value="HIGH-AFFINITY BRANCHED-CHAIN AMINO ACID TRANSPORT ATP-BINDING PROTEIN LIVF"/>
    <property type="match status" value="1"/>
</dbReference>
<keyword evidence="5 8" id="KW-0067">ATP-binding</keyword>
<accession>A0ABP8H6Q1</accession>
<dbReference type="InterPro" id="IPR027417">
    <property type="entry name" value="P-loop_NTPase"/>
</dbReference>
<evidence type="ECO:0000256" key="2">
    <source>
        <dbReference type="ARBA" id="ARBA00022448"/>
    </source>
</evidence>
<keyword evidence="2" id="KW-0813">Transport</keyword>
<keyword evidence="6" id="KW-0029">Amino-acid transport</keyword>
<dbReference type="Pfam" id="PF00005">
    <property type="entry name" value="ABC_tran"/>
    <property type="match status" value="1"/>
</dbReference>
<evidence type="ECO:0000256" key="5">
    <source>
        <dbReference type="ARBA" id="ARBA00022840"/>
    </source>
</evidence>
<evidence type="ECO:0000256" key="3">
    <source>
        <dbReference type="ARBA" id="ARBA00022475"/>
    </source>
</evidence>
<dbReference type="InterPro" id="IPR017871">
    <property type="entry name" value="ABC_transporter-like_CS"/>
</dbReference>
<dbReference type="PROSITE" id="PS50893">
    <property type="entry name" value="ABC_TRANSPORTER_2"/>
    <property type="match status" value="1"/>
</dbReference>
<dbReference type="PROSITE" id="PS00211">
    <property type="entry name" value="ABC_TRANSPORTER_1"/>
    <property type="match status" value="1"/>
</dbReference>
<organism evidence="8 9">
    <name type="scientific">Variovorax defluvii</name>
    <dbReference type="NCBI Taxonomy" id="913761"/>
    <lineage>
        <taxon>Bacteria</taxon>
        <taxon>Pseudomonadati</taxon>
        <taxon>Pseudomonadota</taxon>
        <taxon>Betaproteobacteria</taxon>
        <taxon>Burkholderiales</taxon>
        <taxon>Comamonadaceae</taxon>
        <taxon>Variovorax</taxon>
    </lineage>
</organism>
<dbReference type="RefSeq" id="WP_345536445.1">
    <property type="nucleotide sequence ID" value="NZ_BAABGJ010000009.1"/>
</dbReference>
<keyword evidence="3" id="KW-1003">Cell membrane</keyword>
<dbReference type="CDD" id="cd03224">
    <property type="entry name" value="ABC_TM1139_LivF_branched"/>
    <property type="match status" value="1"/>
</dbReference>
<dbReference type="InterPro" id="IPR003439">
    <property type="entry name" value="ABC_transporter-like_ATP-bd"/>
</dbReference>
<dbReference type="InterPro" id="IPR052156">
    <property type="entry name" value="BCAA_Transport_ATP-bd_LivF"/>
</dbReference>
<dbReference type="EMBL" id="BAABGJ010000009">
    <property type="protein sequence ID" value="GAA4334968.1"/>
    <property type="molecule type" value="Genomic_DNA"/>
</dbReference>
<dbReference type="Gene3D" id="3.40.50.300">
    <property type="entry name" value="P-loop containing nucleotide triphosphate hydrolases"/>
    <property type="match status" value="1"/>
</dbReference>
<dbReference type="InterPro" id="IPR003593">
    <property type="entry name" value="AAA+_ATPase"/>
</dbReference>
<dbReference type="GO" id="GO:0005524">
    <property type="term" value="F:ATP binding"/>
    <property type="evidence" value="ECO:0007669"/>
    <property type="project" value="UniProtKB-KW"/>
</dbReference>
<evidence type="ECO:0000256" key="1">
    <source>
        <dbReference type="ARBA" id="ARBA00005417"/>
    </source>
</evidence>